<accession>A0A5S4X2P8</accession>
<evidence type="ECO:0000313" key="2">
    <source>
        <dbReference type="Proteomes" id="UP000324853"/>
    </source>
</evidence>
<evidence type="ECO:0000313" key="1">
    <source>
        <dbReference type="EMBL" id="TYL88640.1"/>
    </source>
</evidence>
<proteinExistence type="predicted"/>
<dbReference type="Proteomes" id="UP000324853">
    <property type="component" value="Unassembled WGS sequence"/>
</dbReference>
<keyword evidence="2" id="KW-1185">Reference proteome</keyword>
<gene>
    <name evidence="1" type="ORF">FXB38_01375</name>
</gene>
<name>A0A5S4X2P8_9BRAD</name>
<dbReference type="OrthoDB" id="8256337at2"/>
<protein>
    <submittedName>
        <fullName evidence="1">Uncharacterized protein</fullName>
    </submittedName>
</protein>
<dbReference type="AlphaFoldDB" id="A0A5S4X2P8"/>
<reference evidence="1 2" key="1">
    <citation type="submission" date="2019-08" db="EMBL/GenBank/DDBJ databases">
        <title>Bradyrhizobium hipponensis sp. nov., a rhizobium isolated from a Lupinus angustifolius root nodule in Tunisia.</title>
        <authorList>
            <person name="Off K."/>
            <person name="Rejili M."/>
            <person name="Mars M."/>
            <person name="Brachmann A."/>
            <person name="Marin M."/>
        </authorList>
    </citation>
    <scope>NUCLEOTIDE SEQUENCE [LARGE SCALE GENOMIC DNA]</scope>
    <source>
        <strain evidence="1 2">CTAW11</strain>
    </source>
</reference>
<sequence>MRAQRSNPDFLRGDSLDCFATLAMTVLMQLYTNFCDDIRSNRRPRRCALSCLPSNTLLSSVN</sequence>
<comment type="caution">
    <text evidence="1">The sequence shown here is derived from an EMBL/GenBank/DDBJ whole genome shotgun (WGS) entry which is preliminary data.</text>
</comment>
<dbReference type="EMBL" id="VSSR01000002">
    <property type="protein sequence ID" value="TYL88640.1"/>
    <property type="molecule type" value="Genomic_DNA"/>
</dbReference>
<organism evidence="1 2">
    <name type="scientific">Bradyrhizobium cytisi</name>
    <dbReference type="NCBI Taxonomy" id="515489"/>
    <lineage>
        <taxon>Bacteria</taxon>
        <taxon>Pseudomonadati</taxon>
        <taxon>Pseudomonadota</taxon>
        <taxon>Alphaproteobacteria</taxon>
        <taxon>Hyphomicrobiales</taxon>
        <taxon>Nitrobacteraceae</taxon>
        <taxon>Bradyrhizobium</taxon>
    </lineage>
</organism>